<dbReference type="EMBL" id="BJWK01000032">
    <property type="protein sequence ID" value="GEM12870.1"/>
    <property type="molecule type" value="Genomic_DNA"/>
</dbReference>
<sequence length="592" mass="63640">MGLAWVTDNTAINIDTTIDNLSPTSSALCSTPPMSANDIIAPAPPVFRVQNEKFTERMVGYTQQLMGHTLRVLKNTCLTLSMTASMIPAPFPTSHLVGAHPEEDLYDVCALSELPGSALKVPKTSSARFYNQPEASRASQVPRTTCSPAHPRLTTFIPAIVAPLSSTPPRLPLPSLYELAKAAWKNVCSERSRRTVCSSSRIRAVPLGHRQAGALNSRFPSVGISYPLVLSCGARPSTDFLPALVPLLGKRGSLVTESAWRGAPTATGRFTRPATSPSSFGAGLFGFTPSSSTGGGRGISGPSRRRRLMLVRTRGVDDLPLDDAPSTPPSTPPSKGPSSTYDSPADHPAWQEPDPSTAKDEGNSSALTAFASRPRIGIAVSSASGPVRQRPFRRLAVDELREIITGSCTDDLAPPMRLPIPTLSLIVEPSPSEAGQHSYVHFGRLAEPDCDVGIAFKASTNEDDETDVCLANEGLLYEKYGSSLEDVLPRFVGAYIGSWNNLLSLVLIVQRHGRGFEEWSALTPVQRTDTMTCLEKLHAVGIKHCDVKPWNVLYDDATGKIKLVDLSRAEEHECPGSECDELVKARSLLALL</sequence>
<dbReference type="Proteomes" id="UP000321518">
    <property type="component" value="Unassembled WGS sequence"/>
</dbReference>
<dbReference type="OrthoDB" id="2523927at2759"/>
<proteinExistence type="predicted"/>
<dbReference type="AlphaFoldDB" id="A0A511KR69"/>
<evidence type="ECO:0008006" key="4">
    <source>
        <dbReference type="Google" id="ProtNLM"/>
    </source>
</evidence>
<organism evidence="2 3">
    <name type="scientific">Rhodotorula toruloides</name>
    <name type="common">Yeast</name>
    <name type="synonym">Rhodosporidium toruloides</name>
    <dbReference type="NCBI Taxonomy" id="5286"/>
    <lineage>
        <taxon>Eukaryota</taxon>
        <taxon>Fungi</taxon>
        <taxon>Dikarya</taxon>
        <taxon>Basidiomycota</taxon>
        <taxon>Pucciniomycotina</taxon>
        <taxon>Microbotryomycetes</taxon>
        <taxon>Sporidiobolales</taxon>
        <taxon>Sporidiobolaceae</taxon>
        <taxon>Rhodotorula</taxon>
    </lineage>
</organism>
<evidence type="ECO:0000313" key="2">
    <source>
        <dbReference type="EMBL" id="GEM12870.1"/>
    </source>
</evidence>
<dbReference type="SUPFAM" id="SSF56112">
    <property type="entry name" value="Protein kinase-like (PK-like)"/>
    <property type="match status" value="1"/>
</dbReference>
<evidence type="ECO:0000256" key="1">
    <source>
        <dbReference type="SAM" id="MobiDB-lite"/>
    </source>
</evidence>
<name>A0A511KR69_RHOTO</name>
<dbReference type="InterPro" id="IPR011009">
    <property type="entry name" value="Kinase-like_dom_sf"/>
</dbReference>
<dbReference type="PROSITE" id="PS00108">
    <property type="entry name" value="PROTEIN_KINASE_ST"/>
    <property type="match status" value="1"/>
</dbReference>
<dbReference type="InterPro" id="IPR008271">
    <property type="entry name" value="Ser/Thr_kinase_AS"/>
</dbReference>
<gene>
    <name evidence="2" type="ORF">Rt10032_c32g6887</name>
</gene>
<evidence type="ECO:0000313" key="3">
    <source>
        <dbReference type="Proteomes" id="UP000321518"/>
    </source>
</evidence>
<feature type="compositionally biased region" description="Pro residues" evidence="1">
    <location>
        <begin position="326"/>
        <end position="335"/>
    </location>
</feature>
<feature type="region of interest" description="Disordered" evidence="1">
    <location>
        <begin position="265"/>
        <end position="363"/>
    </location>
</feature>
<dbReference type="Gene3D" id="1.10.510.10">
    <property type="entry name" value="Transferase(Phosphotransferase) domain 1"/>
    <property type="match status" value="1"/>
</dbReference>
<comment type="caution">
    <text evidence="2">The sequence shown here is derived from an EMBL/GenBank/DDBJ whole genome shotgun (WGS) entry which is preliminary data.</text>
</comment>
<reference evidence="2 3" key="1">
    <citation type="submission" date="2019-07" db="EMBL/GenBank/DDBJ databases">
        <title>Rhodotorula toruloides NBRC10032 genome sequencing.</title>
        <authorList>
            <person name="Shida Y."/>
            <person name="Takaku H."/>
            <person name="Ogasawara W."/>
            <person name="Mori K."/>
        </authorList>
    </citation>
    <scope>NUCLEOTIDE SEQUENCE [LARGE SCALE GENOMIC DNA]</scope>
    <source>
        <strain evidence="2 3">NBRC10032</strain>
    </source>
</reference>
<accession>A0A511KR69</accession>
<protein>
    <recommendedName>
        <fullName evidence="4">Protein kinase domain-containing protein</fullName>
    </recommendedName>
</protein>
<dbReference type="GO" id="GO:0004672">
    <property type="term" value="F:protein kinase activity"/>
    <property type="evidence" value="ECO:0007669"/>
    <property type="project" value="InterPro"/>
</dbReference>